<name>A0ABU9BVE5_9BURK</name>
<organism evidence="2 3">
    <name type="scientific">Ideonella lacteola</name>
    <dbReference type="NCBI Taxonomy" id="2984193"/>
    <lineage>
        <taxon>Bacteria</taxon>
        <taxon>Pseudomonadati</taxon>
        <taxon>Pseudomonadota</taxon>
        <taxon>Betaproteobacteria</taxon>
        <taxon>Burkholderiales</taxon>
        <taxon>Sphaerotilaceae</taxon>
        <taxon>Ideonella</taxon>
    </lineage>
</organism>
<dbReference type="EMBL" id="JBBUTG010000023">
    <property type="protein sequence ID" value="MEK8033938.1"/>
    <property type="molecule type" value="Genomic_DNA"/>
</dbReference>
<dbReference type="RefSeq" id="WP_341428361.1">
    <property type="nucleotide sequence ID" value="NZ_JBBUTG010000023.1"/>
</dbReference>
<feature type="chain" id="PRO_5045058819" evidence="1">
    <location>
        <begin position="26"/>
        <end position="126"/>
    </location>
</feature>
<protein>
    <submittedName>
        <fullName evidence="2">Uncharacterized protein</fullName>
    </submittedName>
</protein>
<gene>
    <name evidence="2" type="ORF">AACH06_24195</name>
</gene>
<evidence type="ECO:0000313" key="2">
    <source>
        <dbReference type="EMBL" id="MEK8033938.1"/>
    </source>
</evidence>
<dbReference type="InterPro" id="IPR006311">
    <property type="entry name" value="TAT_signal"/>
</dbReference>
<keyword evidence="3" id="KW-1185">Reference proteome</keyword>
<accession>A0ABU9BVE5</accession>
<dbReference type="Proteomes" id="UP001371218">
    <property type="component" value="Unassembled WGS sequence"/>
</dbReference>
<comment type="caution">
    <text evidence="2">The sequence shown here is derived from an EMBL/GenBank/DDBJ whole genome shotgun (WGS) entry which is preliminary data.</text>
</comment>
<sequence>MNRRSRRTLITAALGLAAAISLGLAASRWSRPPAPAEHELNALVARCVEAMTREACVAQRDRAGANSPAASQVFVAGVGAIDAAAYNEIRASGEAMCSLVKSRCVNDWNDSACEAARSLWPGQRPT</sequence>
<evidence type="ECO:0000313" key="3">
    <source>
        <dbReference type="Proteomes" id="UP001371218"/>
    </source>
</evidence>
<dbReference type="PROSITE" id="PS51318">
    <property type="entry name" value="TAT"/>
    <property type="match status" value="1"/>
</dbReference>
<proteinExistence type="predicted"/>
<evidence type="ECO:0000256" key="1">
    <source>
        <dbReference type="SAM" id="SignalP"/>
    </source>
</evidence>
<feature type="signal peptide" evidence="1">
    <location>
        <begin position="1"/>
        <end position="25"/>
    </location>
</feature>
<keyword evidence="1" id="KW-0732">Signal</keyword>
<reference evidence="2 3" key="1">
    <citation type="submission" date="2024-04" db="EMBL/GenBank/DDBJ databases">
        <title>Novel species of the genus Ideonella isolated from streams.</title>
        <authorList>
            <person name="Lu H."/>
        </authorList>
    </citation>
    <scope>NUCLEOTIDE SEQUENCE [LARGE SCALE GENOMIC DNA]</scope>
    <source>
        <strain evidence="2 3">DXS29W</strain>
    </source>
</reference>